<accession>A0ACC2H3C8</accession>
<name>A0ACC2H3C8_DALPE</name>
<organism evidence="1 2">
    <name type="scientific">Dallia pectoralis</name>
    <name type="common">Alaska blackfish</name>
    <dbReference type="NCBI Taxonomy" id="75939"/>
    <lineage>
        <taxon>Eukaryota</taxon>
        <taxon>Metazoa</taxon>
        <taxon>Chordata</taxon>
        <taxon>Craniata</taxon>
        <taxon>Vertebrata</taxon>
        <taxon>Euteleostomi</taxon>
        <taxon>Actinopterygii</taxon>
        <taxon>Neopterygii</taxon>
        <taxon>Teleostei</taxon>
        <taxon>Protacanthopterygii</taxon>
        <taxon>Esociformes</taxon>
        <taxon>Umbridae</taxon>
        <taxon>Dallia</taxon>
    </lineage>
</organism>
<dbReference type="Proteomes" id="UP001157502">
    <property type="component" value="Chromosome 6"/>
</dbReference>
<evidence type="ECO:0000313" key="2">
    <source>
        <dbReference type="Proteomes" id="UP001157502"/>
    </source>
</evidence>
<reference evidence="1" key="1">
    <citation type="submission" date="2021-05" db="EMBL/GenBank/DDBJ databases">
        <authorList>
            <person name="Pan Q."/>
            <person name="Jouanno E."/>
            <person name="Zahm M."/>
            <person name="Klopp C."/>
            <person name="Cabau C."/>
            <person name="Louis A."/>
            <person name="Berthelot C."/>
            <person name="Parey E."/>
            <person name="Roest Crollius H."/>
            <person name="Montfort J."/>
            <person name="Robinson-Rechavi M."/>
            <person name="Bouchez O."/>
            <person name="Lampietro C."/>
            <person name="Lopez Roques C."/>
            <person name="Donnadieu C."/>
            <person name="Postlethwait J."/>
            <person name="Bobe J."/>
            <person name="Dillon D."/>
            <person name="Chandos A."/>
            <person name="von Hippel F."/>
            <person name="Guiguen Y."/>
        </authorList>
    </citation>
    <scope>NUCLEOTIDE SEQUENCE</scope>
    <source>
        <strain evidence="1">YG-Jan2019</strain>
    </source>
</reference>
<keyword evidence="2" id="KW-1185">Reference proteome</keyword>
<comment type="caution">
    <text evidence="1">The sequence shown here is derived from an EMBL/GenBank/DDBJ whole genome shotgun (WGS) entry which is preliminary data.</text>
</comment>
<proteinExistence type="predicted"/>
<sequence>MADSQTVCPSPRAELAPGANTWVQHGVVVHISFSLTSAECGGRWHPRHLCILNCRAAGKPLTFSTYTTGTRCCHLQSFSFTCNSGLNAYLSE</sequence>
<protein>
    <submittedName>
        <fullName evidence="1">Uncharacterized protein</fullName>
    </submittedName>
</protein>
<gene>
    <name evidence="1" type="ORF">DPEC_G00072910</name>
</gene>
<evidence type="ECO:0000313" key="1">
    <source>
        <dbReference type="EMBL" id="KAJ8010236.1"/>
    </source>
</evidence>
<dbReference type="EMBL" id="CM055733">
    <property type="protein sequence ID" value="KAJ8010236.1"/>
    <property type="molecule type" value="Genomic_DNA"/>
</dbReference>